<dbReference type="CDD" id="cd01935">
    <property type="entry name" value="Ntn_CGH_like"/>
    <property type="match status" value="1"/>
</dbReference>
<dbReference type="EMBL" id="LAZR01000307">
    <property type="protein sequence ID" value="KKN75593.1"/>
    <property type="molecule type" value="Genomic_DNA"/>
</dbReference>
<dbReference type="InterPro" id="IPR047794">
    <property type="entry name" value="C45_proenzyme-like"/>
</dbReference>
<dbReference type="Pfam" id="PF03417">
    <property type="entry name" value="AAT"/>
    <property type="match status" value="1"/>
</dbReference>
<evidence type="ECO:0000313" key="2">
    <source>
        <dbReference type="EMBL" id="KKN75593.1"/>
    </source>
</evidence>
<feature type="domain" description="Peptidase C45 hydrolase" evidence="1">
    <location>
        <begin position="132"/>
        <end position="333"/>
    </location>
</feature>
<protein>
    <recommendedName>
        <fullName evidence="1">Peptidase C45 hydrolase domain-containing protein</fullName>
    </recommendedName>
</protein>
<dbReference type="Gene3D" id="3.60.60.10">
    <property type="entry name" value="Penicillin V Acylase, Chain A"/>
    <property type="match status" value="1"/>
</dbReference>
<feature type="non-terminal residue" evidence="2">
    <location>
        <position position="1"/>
    </location>
</feature>
<comment type="caution">
    <text evidence="2">The sequence shown here is derived from an EMBL/GenBank/DDBJ whole genome shotgun (WGS) entry which is preliminary data.</text>
</comment>
<proteinExistence type="predicted"/>
<name>A0A0F9WBN4_9ZZZZ</name>
<dbReference type="SUPFAM" id="SSF56235">
    <property type="entry name" value="N-terminal nucleophile aminohydrolases (Ntn hydrolases)"/>
    <property type="match status" value="1"/>
</dbReference>
<organism evidence="2">
    <name type="scientific">marine sediment metagenome</name>
    <dbReference type="NCBI Taxonomy" id="412755"/>
    <lineage>
        <taxon>unclassified sequences</taxon>
        <taxon>metagenomes</taxon>
        <taxon>ecological metagenomes</taxon>
    </lineage>
</organism>
<dbReference type="NCBIfam" id="NF040521">
    <property type="entry name" value="C45_proenzyme"/>
    <property type="match status" value="1"/>
</dbReference>
<gene>
    <name evidence="2" type="ORF">LCGC14_0379460</name>
</gene>
<dbReference type="InterPro" id="IPR029055">
    <property type="entry name" value="Ntn_hydrolases_N"/>
</dbReference>
<dbReference type="AlphaFoldDB" id="A0A0F9WBN4"/>
<reference evidence="2" key="1">
    <citation type="journal article" date="2015" name="Nature">
        <title>Complex archaea that bridge the gap between prokaryotes and eukaryotes.</title>
        <authorList>
            <person name="Spang A."/>
            <person name="Saw J.H."/>
            <person name="Jorgensen S.L."/>
            <person name="Zaremba-Niedzwiedzka K."/>
            <person name="Martijn J."/>
            <person name="Lind A.E."/>
            <person name="van Eijk R."/>
            <person name="Schleper C."/>
            <person name="Guy L."/>
            <person name="Ettema T.J."/>
        </authorList>
    </citation>
    <scope>NUCLEOTIDE SEQUENCE</scope>
</reference>
<dbReference type="InterPro" id="IPR005079">
    <property type="entry name" value="Peptidase_C45_hydrolase"/>
</dbReference>
<evidence type="ECO:0000259" key="1">
    <source>
        <dbReference type="Pfam" id="PF03417"/>
    </source>
</evidence>
<accession>A0A0F9WBN4</accession>
<sequence>VPTPIPLAPMPAAKCYGFSSTCLRKPHDMTHSLTFDAISEAAPGPKWAARWQRSWPAYEAWFVARGGDTGPSRFACETALQEYMPELVPVYAKLTALAGGTDRAARFLSTWCPPSYLGGCSLAVATSRDDIRLVRNYDLSPDLNEGLLLHSAWTGRRVMGMVEFIWGLSDGINDAGLSIALAYGGRQETGRGFGITTILRYVLETCKTVSEALRVLQRVPSHMPYNVVVADASGAAASVEIYAGGGAKVQPRLVATNHQTDGSTPDRAAFTRTYQRSNHLESILTEGTKPAALVGQFTQAPLKQHRYAEGFGTLFTAEYEPKRRHMTLHWDGEIWSQSLDAFEEGTREVRYDAASTRSVPQVDGIDWVQIGMEYAAGRQADWRRFVPGWKNITYIN</sequence>